<dbReference type="GO" id="GO:0009427">
    <property type="term" value="C:bacterial-type flagellum basal body, distal rod, L ring"/>
    <property type="evidence" value="ECO:0007669"/>
    <property type="project" value="InterPro"/>
</dbReference>
<evidence type="ECO:0000256" key="9">
    <source>
        <dbReference type="SAM" id="MobiDB-lite"/>
    </source>
</evidence>
<dbReference type="InterPro" id="IPR000527">
    <property type="entry name" value="Flag_Lring"/>
</dbReference>
<reference evidence="11" key="1">
    <citation type="journal article" date="2020" name="mSystems">
        <title>Genome- and Community-Level Interaction Insights into Carbon Utilization and Element Cycling Functions of Hydrothermarchaeota in Hydrothermal Sediment.</title>
        <authorList>
            <person name="Zhou Z."/>
            <person name="Liu Y."/>
            <person name="Xu W."/>
            <person name="Pan J."/>
            <person name="Luo Z.H."/>
            <person name="Li M."/>
        </authorList>
    </citation>
    <scope>NUCLEOTIDE SEQUENCE [LARGE SCALE GENOMIC DNA]</scope>
    <source>
        <strain evidence="11">SpSt-1019</strain>
    </source>
</reference>
<comment type="similarity">
    <text evidence="4">Belongs to the FlgH family.</text>
</comment>
<evidence type="ECO:0000256" key="5">
    <source>
        <dbReference type="ARBA" id="ARBA00022729"/>
    </source>
</evidence>
<feature type="signal peptide" evidence="10">
    <location>
        <begin position="1"/>
        <end position="28"/>
    </location>
</feature>
<keyword evidence="5 10" id="KW-0732">Signal</keyword>
<dbReference type="AlphaFoldDB" id="A0A7C5PEL0"/>
<keyword evidence="6" id="KW-0472">Membrane</keyword>
<keyword evidence="8" id="KW-0998">Cell outer membrane</keyword>
<evidence type="ECO:0000256" key="4">
    <source>
        <dbReference type="ARBA" id="ARBA00006929"/>
    </source>
</evidence>
<keyword evidence="11" id="KW-0969">Cilium</keyword>
<feature type="region of interest" description="Disordered" evidence="9">
    <location>
        <begin position="65"/>
        <end position="86"/>
    </location>
</feature>
<comment type="function">
    <text evidence="1">Assembles around the rod to form the L-ring and probably protects the motor/basal body from shearing forces during rotation.</text>
</comment>
<evidence type="ECO:0000256" key="1">
    <source>
        <dbReference type="ARBA" id="ARBA00002591"/>
    </source>
</evidence>
<dbReference type="GO" id="GO:0071973">
    <property type="term" value="P:bacterial-type flagellum-dependent cell motility"/>
    <property type="evidence" value="ECO:0007669"/>
    <property type="project" value="InterPro"/>
</dbReference>
<comment type="caution">
    <text evidence="11">The sequence shown here is derived from an EMBL/GenBank/DDBJ whole genome shotgun (WGS) entry which is preliminary data.</text>
</comment>
<dbReference type="EMBL" id="DRUY01000180">
    <property type="protein sequence ID" value="HHI65950.1"/>
    <property type="molecule type" value="Genomic_DNA"/>
</dbReference>
<name>A0A7C5PEL0_9BACT</name>
<sequence length="207" mass="22367">MRFKRVIKMKKIFLLFLAFICMTSISYASDVFKPDPAYVNIYSDVKAHAVGDTVMVLLSENLNSSTSTSTKKQGSYSSSNSNTQVPFVKNPFKTNMSASGSGQYSDQGSNGRSATITGDIEARVVEVLPSGLLRIEGTKNIQVNKEKQSIIISGLIRPEDISNNNTIYSYQISDAQITIKGTSPTGAKGILGAIGNFFSNVIGIVFP</sequence>
<proteinExistence type="inferred from homology"/>
<dbReference type="PANTHER" id="PTHR34933">
    <property type="entry name" value="FLAGELLAR L-RING PROTEIN"/>
    <property type="match status" value="1"/>
</dbReference>
<feature type="chain" id="PRO_5027811750" evidence="10">
    <location>
        <begin position="29"/>
        <end position="207"/>
    </location>
</feature>
<evidence type="ECO:0000256" key="8">
    <source>
        <dbReference type="ARBA" id="ARBA00023237"/>
    </source>
</evidence>
<dbReference type="PANTHER" id="PTHR34933:SF1">
    <property type="entry name" value="FLAGELLAR L-RING PROTEIN"/>
    <property type="match status" value="1"/>
</dbReference>
<evidence type="ECO:0000313" key="11">
    <source>
        <dbReference type="EMBL" id="HHI65950.1"/>
    </source>
</evidence>
<evidence type="ECO:0000256" key="2">
    <source>
        <dbReference type="ARBA" id="ARBA00004117"/>
    </source>
</evidence>
<evidence type="ECO:0000256" key="10">
    <source>
        <dbReference type="SAM" id="SignalP"/>
    </source>
</evidence>
<dbReference type="GO" id="GO:0003774">
    <property type="term" value="F:cytoskeletal motor activity"/>
    <property type="evidence" value="ECO:0007669"/>
    <property type="project" value="InterPro"/>
</dbReference>
<evidence type="ECO:0000256" key="6">
    <source>
        <dbReference type="ARBA" id="ARBA00023136"/>
    </source>
</evidence>
<evidence type="ECO:0000256" key="3">
    <source>
        <dbReference type="ARBA" id="ARBA00004442"/>
    </source>
</evidence>
<keyword evidence="7" id="KW-0975">Bacterial flagellum</keyword>
<keyword evidence="11" id="KW-0282">Flagellum</keyword>
<keyword evidence="11" id="KW-0966">Cell projection</keyword>
<accession>A0A7C5PEL0</accession>
<comment type="subcellular location">
    <subcellularLocation>
        <location evidence="2">Bacterial flagellum basal body</location>
    </subcellularLocation>
    <subcellularLocation>
        <location evidence="3">Cell outer membrane</location>
    </subcellularLocation>
</comment>
<gene>
    <name evidence="11" type="ORF">ENL70_05330</name>
</gene>
<feature type="compositionally biased region" description="Low complexity" evidence="9">
    <location>
        <begin position="65"/>
        <end position="83"/>
    </location>
</feature>
<protein>
    <submittedName>
        <fullName evidence="11">Flagellar basal body L-ring protein FlgH</fullName>
    </submittedName>
</protein>
<dbReference type="GO" id="GO:0009279">
    <property type="term" value="C:cell outer membrane"/>
    <property type="evidence" value="ECO:0007669"/>
    <property type="project" value="UniProtKB-SubCell"/>
</dbReference>
<dbReference type="PRINTS" id="PR01008">
    <property type="entry name" value="FLGLRINGFLGH"/>
</dbReference>
<organism evidence="11">
    <name type="scientific">Thermodesulfobium narugense</name>
    <dbReference type="NCBI Taxonomy" id="184064"/>
    <lineage>
        <taxon>Bacteria</taxon>
        <taxon>Pseudomonadati</taxon>
        <taxon>Thermodesulfobiota</taxon>
        <taxon>Thermodesulfobiia</taxon>
        <taxon>Thermodesulfobiales</taxon>
        <taxon>Thermodesulfobiaceae</taxon>
        <taxon>Thermodesulfobium</taxon>
    </lineage>
</organism>
<evidence type="ECO:0000256" key="7">
    <source>
        <dbReference type="ARBA" id="ARBA00023143"/>
    </source>
</evidence>
<dbReference type="Pfam" id="PF02107">
    <property type="entry name" value="FlgH"/>
    <property type="match status" value="1"/>
</dbReference>